<dbReference type="Gene3D" id="2.60.40.2700">
    <property type="match status" value="1"/>
</dbReference>
<dbReference type="InterPro" id="IPR003344">
    <property type="entry name" value="Big_1_dom"/>
</dbReference>
<feature type="chain" id="PRO_5046118466" evidence="2">
    <location>
        <begin position="26"/>
        <end position="555"/>
    </location>
</feature>
<dbReference type="Pfam" id="PF09134">
    <property type="entry name" value="Invasin_D3"/>
    <property type="match status" value="1"/>
</dbReference>
<dbReference type="RefSeq" id="WP_290040334.1">
    <property type="nucleotide sequence ID" value="NZ_JAOPLU010000001.1"/>
</dbReference>
<dbReference type="SMART" id="SM00634">
    <property type="entry name" value="BID_1"/>
    <property type="match status" value="3"/>
</dbReference>
<comment type="caution">
    <text evidence="4">The sequence shown here is derived from an EMBL/GenBank/DDBJ whole genome shotgun (WGS) entry which is preliminary data.</text>
</comment>
<dbReference type="InterPro" id="IPR013783">
    <property type="entry name" value="Ig-like_fold"/>
</dbReference>
<dbReference type="InterPro" id="IPR016187">
    <property type="entry name" value="CTDL_fold"/>
</dbReference>
<dbReference type="EMBL" id="JAOPLU010000001">
    <property type="protein sequence ID" value="MDM5129540.1"/>
    <property type="molecule type" value="Genomic_DNA"/>
</dbReference>
<accession>A0ABT7Q6I2</accession>
<feature type="domain" description="Big-1" evidence="3">
    <location>
        <begin position="140"/>
        <end position="238"/>
    </location>
</feature>
<dbReference type="SUPFAM" id="SSF56436">
    <property type="entry name" value="C-type lectin-like"/>
    <property type="match status" value="1"/>
</dbReference>
<dbReference type="InterPro" id="IPR051715">
    <property type="entry name" value="Intimin-Invasin_domain"/>
</dbReference>
<evidence type="ECO:0000256" key="2">
    <source>
        <dbReference type="SAM" id="SignalP"/>
    </source>
</evidence>
<dbReference type="PANTHER" id="PTHR39576">
    <property type="entry name" value="ATTACHING AND EFFACING PROTEIN HOMOLOG-RELATED-RELATED"/>
    <property type="match status" value="1"/>
</dbReference>
<evidence type="ECO:0000259" key="3">
    <source>
        <dbReference type="PROSITE" id="PS51127"/>
    </source>
</evidence>
<dbReference type="Gene3D" id="2.60.40.10">
    <property type="entry name" value="Immunoglobulins"/>
    <property type="match status" value="3"/>
</dbReference>
<keyword evidence="2" id="KW-0732">Signal</keyword>
<evidence type="ECO:0000313" key="4">
    <source>
        <dbReference type="EMBL" id="MDM5129540.1"/>
    </source>
</evidence>
<proteinExistence type="inferred from homology"/>
<dbReference type="InterPro" id="IPR015217">
    <property type="entry name" value="Invasin_dom_3"/>
</dbReference>
<evidence type="ECO:0000313" key="5">
    <source>
        <dbReference type="Proteomes" id="UP001168109"/>
    </source>
</evidence>
<dbReference type="PANTHER" id="PTHR39576:SF1">
    <property type="entry name" value="INVASIN"/>
    <property type="match status" value="1"/>
</dbReference>
<dbReference type="SUPFAM" id="SSF49373">
    <property type="entry name" value="Invasin/intimin cell-adhesion fragments"/>
    <property type="match status" value="3"/>
</dbReference>
<comment type="similarity">
    <text evidence="1">Belongs to the intimin/invasin family.</text>
</comment>
<feature type="signal peptide" evidence="2">
    <location>
        <begin position="1"/>
        <end position="25"/>
    </location>
</feature>
<dbReference type="PROSITE" id="PS51127">
    <property type="entry name" value="BIG1"/>
    <property type="match status" value="2"/>
</dbReference>
<dbReference type="InterPro" id="IPR008964">
    <property type="entry name" value="Invasin/intimin_cell_adhesion"/>
</dbReference>
<gene>
    <name evidence="4" type="ORF">OB962_00785</name>
</gene>
<name>A0ABT7Q6I2_9GAMM</name>
<feature type="domain" description="Big-1" evidence="3">
    <location>
        <begin position="246"/>
        <end position="341"/>
    </location>
</feature>
<keyword evidence="5" id="KW-1185">Reference proteome</keyword>
<organism evidence="4 5">
    <name type="scientific">Aeromonas piscicola</name>
    <dbReference type="NCBI Taxonomy" id="600645"/>
    <lineage>
        <taxon>Bacteria</taxon>
        <taxon>Pseudomonadati</taxon>
        <taxon>Pseudomonadota</taxon>
        <taxon>Gammaproteobacteria</taxon>
        <taxon>Aeromonadales</taxon>
        <taxon>Aeromonadaceae</taxon>
        <taxon>Aeromonas</taxon>
    </lineage>
</organism>
<reference evidence="4" key="1">
    <citation type="submission" date="2024-05" db="EMBL/GenBank/DDBJ databases">
        <title>WGS of Aeromonas isolates.</title>
        <authorList>
            <person name="Lee H."/>
        </authorList>
    </citation>
    <scope>NUCLEOTIDE SEQUENCE</scope>
    <source>
        <strain evidence="4">LP308</strain>
    </source>
</reference>
<protein>
    <submittedName>
        <fullName evidence="4">Ig-like domain-containing protein</fullName>
    </submittedName>
</protein>
<dbReference type="Proteomes" id="UP001168109">
    <property type="component" value="Unassembled WGS sequence"/>
</dbReference>
<dbReference type="Pfam" id="PF02369">
    <property type="entry name" value="Big_1"/>
    <property type="match status" value="2"/>
</dbReference>
<sequence>MKVISRYLSYLALWLLLGQTTGAMAESANTLSVQGRASVASGVTLTGPAMPLVGDTLQGTYTFNDLDTDEEQGSVLRWLNNSDIELARGERYLLTDAERGKQLRFAVTPATNPAVTDPHEGIEVSSSLSAVVQGRPDPAKSTFSVDKSTIVADGVDNAVLTLTLKDDNQTAVTGISDRVVLGYSGMDTDVISLTENDRGNGIYEYILTGTKSGVVTLTPQLDGAPLTTLPQSLQVTLTANPATAKVAQLVTTTDNQPADNISADLMTATVHDVEGNPMQGATVVWSHGSTTATLGAATSVTDSNGLATMTLNNTWAETVVVTARAEANSADLGMTSDANFALYPVLDTLAVGTNDQPANNKALNTIVATFKDLKGLVLANVPITVQFSANKGTVTFDNESPWTTTTNDAGEVIVSLRNNAVEDVEVTLHAVNSSTVQKVASVSFTELMISRFLKPDPATMNWLDADNYCNNIGRRLPTVAELKALFAEVSPSFGENYKLCNVHGWPMAGKCGGTYDDYWTSELSMSNRHRAVYMHTGSVGEFPNSAPSQVVCIRR</sequence>
<evidence type="ECO:0000256" key="1">
    <source>
        <dbReference type="ARBA" id="ARBA00010116"/>
    </source>
</evidence>